<reference evidence="1" key="1">
    <citation type="journal article" date="2015" name="Nature">
        <title>Complex archaea that bridge the gap between prokaryotes and eukaryotes.</title>
        <authorList>
            <person name="Spang A."/>
            <person name="Saw J.H."/>
            <person name="Jorgensen S.L."/>
            <person name="Zaremba-Niedzwiedzka K."/>
            <person name="Martijn J."/>
            <person name="Lind A.E."/>
            <person name="van Eijk R."/>
            <person name="Schleper C."/>
            <person name="Guy L."/>
            <person name="Ettema T.J."/>
        </authorList>
    </citation>
    <scope>NUCLEOTIDE SEQUENCE</scope>
</reference>
<protein>
    <submittedName>
        <fullName evidence="1">Uncharacterized protein</fullName>
    </submittedName>
</protein>
<name>A0A0F9UGX1_9ZZZZ</name>
<dbReference type="AlphaFoldDB" id="A0A0F9UGX1"/>
<organism evidence="1">
    <name type="scientific">marine sediment metagenome</name>
    <dbReference type="NCBI Taxonomy" id="412755"/>
    <lineage>
        <taxon>unclassified sequences</taxon>
        <taxon>metagenomes</taxon>
        <taxon>ecological metagenomes</taxon>
    </lineage>
</organism>
<proteinExistence type="predicted"/>
<sequence length="67" mass="7834">MFLEPNEYGNLLCPYCSFALIPILREWLKPPRVTDYICHRCQKGFEVGGKENILTFIKEKANEKTQV</sequence>
<comment type="caution">
    <text evidence="1">The sequence shown here is derived from an EMBL/GenBank/DDBJ whole genome shotgun (WGS) entry which is preliminary data.</text>
</comment>
<evidence type="ECO:0000313" key="1">
    <source>
        <dbReference type="EMBL" id="KKN60486.1"/>
    </source>
</evidence>
<gene>
    <name evidence="1" type="ORF">LCGC14_0531320</name>
</gene>
<accession>A0A0F9UGX1</accession>
<dbReference type="EMBL" id="LAZR01000694">
    <property type="protein sequence ID" value="KKN60486.1"/>
    <property type="molecule type" value="Genomic_DNA"/>
</dbReference>